<proteinExistence type="predicted"/>
<dbReference type="AlphaFoldDB" id="A0ABD2AKW2"/>
<comment type="caution">
    <text evidence="2">The sequence shown here is derived from an EMBL/GenBank/DDBJ whole genome shotgun (WGS) entry which is preliminary data.</text>
</comment>
<protein>
    <submittedName>
        <fullName evidence="2">Uncharacterized protein</fullName>
    </submittedName>
</protein>
<keyword evidence="3" id="KW-1185">Reference proteome</keyword>
<dbReference type="Proteomes" id="UP001607303">
    <property type="component" value="Unassembled WGS sequence"/>
</dbReference>
<gene>
    <name evidence="2" type="ORF">V1477_020063</name>
</gene>
<reference evidence="2 3" key="1">
    <citation type="journal article" date="2024" name="Ann. Entomol. Soc. Am.">
        <title>Genomic analyses of the southern and eastern yellowjacket wasps (Hymenoptera: Vespidae) reveal evolutionary signatures of social life.</title>
        <authorList>
            <person name="Catto M.A."/>
            <person name="Caine P.B."/>
            <person name="Orr S.E."/>
            <person name="Hunt B.G."/>
            <person name="Goodisman M.A.D."/>
        </authorList>
    </citation>
    <scope>NUCLEOTIDE SEQUENCE [LARGE SCALE GENOMIC DNA]</scope>
    <source>
        <strain evidence="2">232</strain>
        <tissue evidence="2">Head and thorax</tissue>
    </source>
</reference>
<accession>A0ABD2AKW2</accession>
<feature type="region of interest" description="Disordered" evidence="1">
    <location>
        <begin position="1"/>
        <end position="31"/>
    </location>
</feature>
<sequence>MDDEGRDVLLDPRESPPMRHAANADHNDKPTKYRRLQGLFQRRLVENRLAINGRTEETLPNTLGLARSSR</sequence>
<organism evidence="2 3">
    <name type="scientific">Vespula maculifrons</name>
    <name type="common">Eastern yellow jacket</name>
    <name type="synonym">Wasp</name>
    <dbReference type="NCBI Taxonomy" id="7453"/>
    <lineage>
        <taxon>Eukaryota</taxon>
        <taxon>Metazoa</taxon>
        <taxon>Ecdysozoa</taxon>
        <taxon>Arthropoda</taxon>
        <taxon>Hexapoda</taxon>
        <taxon>Insecta</taxon>
        <taxon>Pterygota</taxon>
        <taxon>Neoptera</taxon>
        <taxon>Endopterygota</taxon>
        <taxon>Hymenoptera</taxon>
        <taxon>Apocrita</taxon>
        <taxon>Aculeata</taxon>
        <taxon>Vespoidea</taxon>
        <taxon>Vespidae</taxon>
        <taxon>Vespinae</taxon>
        <taxon>Vespula</taxon>
    </lineage>
</organism>
<evidence type="ECO:0000313" key="2">
    <source>
        <dbReference type="EMBL" id="KAL2721243.1"/>
    </source>
</evidence>
<name>A0ABD2AKW2_VESMC</name>
<evidence type="ECO:0000313" key="3">
    <source>
        <dbReference type="Proteomes" id="UP001607303"/>
    </source>
</evidence>
<dbReference type="EMBL" id="JAYRBN010000116">
    <property type="protein sequence ID" value="KAL2721243.1"/>
    <property type="molecule type" value="Genomic_DNA"/>
</dbReference>
<evidence type="ECO:0000256" key="1">
    <source>
        <dbReference type="SAM" id="MobiDB-lite"/>
    </source>
</evidence>